<dbReference type="InterPro" id="IPR040361">
    <property type="entry name" value="TPD1"/>
</dbReference>
<dbReference type="Proteomes" id="UP001177140">
    <property type="component" value="Unassembled WGS sequence"/>
</dbReference>
<reference evidence="2" key="1">
    <citation type="submission" date="2022-03" db="EMBL/GenBank/DDBJ databases">
        <title>A functionally conserved STORR gene fusion in Papaver species that diverged 16.8 million years ago.</title>
        <authorList>
            <person name="Catania T."/>
        </authorList>
    </citation>
    <scope>NUCLEOTIDE SEQUENCE</scope>
    <source>
        <strain evidence="2">S-191538</strain>
    </source>
</reference>
<organism evidence="2 3">
    <name type="scientific">Papaver nudicaule</name>
    <name type="common">Iceland poppy</name>
    <dbReference type="NCBI Taxonomy" id="74823"/>
    <lineage>
        <taxon>Eukaryota</taxon>
        <taxon>Viridiplantae</taxon>
        <taxon>Streptophyta</taxon>
        <taxon>Embryophyta</taxon>
        <taxon>Tracheophyta</taxon>
        <taxon>Spermatophyta</taxon>
        <taxon>Magnoliopsida</taxon>
        <taxon>Ranunculales</taxon>
        <taxon>Papaveraceae</taxon>
        <taxon>Papaveroideae</taxon>
        <taxon>Papaver</taxon>
    </lineage>
</organism>
<dbReference type="PANTHER" id="PTHR33184">
    <property type="entry name" value="PROTEIN TAPETUM DETERMINANT 1-LIKE-RELATED"/>
    <property type="match status" value="1"/>
</dbReference>
<protein>
    <submittedName>
        <fullName evidence="2">Uncharacterized protein</fullName>
    </submittedName>
</protein>
<name>A0AA41SP08_PAPNU</name>
<accession>A0AA41SP08</accession>
<dbReference type="Pfam" id="PF24068">
    <property type="entry name" value="TPD1_C"/>
    <property type="match status" value="1"/>
</dbReference>
<comment type="caution">
    <text evidence="2">The sequence shown here is derived from an EMBL/GenBank/DDBJ whole genome shotgun (WGS) entry which is preliminary data.</text>
</comment>
<evidence type="ECO:0000313" key="3">
    <source>
        <dbReference type="Proteomes" id="UP001177140"/>
    </source>
</evidence>
<evidence type="ECO:0000256" key="1">
    <source>
        <dbReference type="ARBA" id="ARBA00022729"/>
    </source>
</evidence>
<dbReference type="EMBL" id="JAJJMA010178185">
    <property type="protein sequence ID" value="MCL7037358.1"/>
    <property type="molecule type" value="Genomic_DNA"/>
</dbReference>
<sequence length="138" mass="15184">METKKTYEFLSLCGCGISCVLRRIFLYVGFIASEFSMGECGTSDISITQQKINVYQGVDEYEVEIQNNCLSCGLSNLILGCSGFQTVESVPSVILQQLGSGDCLINGGDFIARGIPVRFRYAWQTPFTFTAKKVDSNC</sequence>
<dbReference type="PANTHER" id="PTHR33184:SF72">
    <property type="entry name" value="BETA-1,3-N-ACETYLGLUCOSAMINYLTRANSFERASE FAMILY PROTEIN"/>
    <property type="match status" value="1"/>
</dbReference>
<dbReference type="AlphaFoldDB" id="A0AA41SP08"/>
<evidence type="ECO:0000313" key="2">
    <source>
        <dbReference type="EMBL" id="MCL7037358.1"/>
    </source>
</evidence>
<keyword evidence="1" id="KW-0732">Signal</keyword>
<keyword evidence="3" id="KW-1185">Reference proteome</keyword>
<dbReference type="GO" id="GO:0001709">
    <property type="term" value="P:cell fate determination"/>
    <property type="evidence" value="ECO:0007669"/>
    <property type="project" value="TreeGrafter"/>
</dbReference>
<gene>
    <name evidence="2" type="ORF">MKW94_025075</name>
</gene>
<proteinExistence type="predicted"/>